<dbReference type="InterPro" id="IPR009612">
    <property type="entry name" value="IcmF-rel"/>
</dbReference>
<keyword evidence="7" id="KW-1185">Reference proteome</keyword>
<dbReference type="InterPro" id="IPR053156">
    <property type="entry name" value="T6SS_TssM-like"/>
</dbReference>
<sequence length="1287" mass="139858">MSEHKPLPVPLYIGIAIAIVFFALGIAVWVEGPGQGWSRDTRIIIELCLFSGLLISVILVKYFEAVVLWIASMRAARWLAHYDWKRQARGGAGEATPSQDGDLGRPDALRNALRERHGWRWQYRDRWVVVAGDEAIVKRLAPPLVQDGFTISGDTILLYARQTGDQLSTVWLDQIRRLRRRRPVDAIVAVVPTHTSGNRPFDAESTAKRLVRHARALRWAAPAYLLNLTEAGSDASEPDEAIGCTWANSRFESGDVIASLRGVSDDLADAGVVRLTKDATDRYRAELSHHIAQYGSALSDLVSQVGQSRIWRSAIHGVLFTPLFKERAAAVPEAAKDDVAADNDVAVDPMRQRTVWQTVANHSRRIHGRRVGFSFSTTAAWLATTLTGLWITGTMLSGFTNRATIQAAANTTATLSTAQDPTQAALTLDVLQKQLDTLEVRQHDGAPWTTRFGLNRDAELFAALWPAYESAAARIVVAPIRAKLEERLRQLASLSDAEIASGGNAQIKSAYDTLKTYLMLAKPQHAEAKFLTPQLFATGAPVHPVSSTLSEGAWQDLRQHQAAFYANHLGQRVAANSSSSLAIIPDAGLVNATRQTVIGVRGIQNSTETLYQQIVDDAKPKYPPVSLATLLGDTSSRGLFNTTSTVPGVFTRAAWDERISKAIDEASEQNSVAADWVLSDAPKEVTLGDARTSATPTSSLKAELQQRYFDDYTRAWEQFLNSVRWQPATTLSGTVDQLTLLADPQRSPLAALMNVVVYQAGAGATTHSLSDTLINKAQQLVGAAERDPTKATQPQNTAPLASAFGPLLRLAGSDLANTGNTAGNSNAAAQSAATSELSVPRYMERVIAMRLKLQQIMMGNDPDAMSRAAAQAVLQGKTSDIADSRDYASRVAASLGQQWAGFGDLFQQPLDQTWQVVLQPAASSLNETWRTGILADWNRNFGGRYPFADSDNDASLPEMARFMRLDSGVITQFVTAQLAGVVERQGDRWVPAQGSGNNSLTIDPSFLTALNTLMRVSTSLFPSGDARVRFELRAVPTPGVTDMKFVLSGRELHYFNQKEEWTPFIWPGDTLENISRIEWQTQEGGLRSALDTQGRFGLIRLLERATVTPQDNARYLLAWTPDQSLGIPLKVQLRSEAGAGPLDMLALRHFSLPQRIFLTGSSQRAQKQALGGPPPLPAAMLESARLAEVPLPSGWPDGSSRATGNDKDVSMDASSRQTAAASAPTQPHPVTSKATESRAKPTAGEEKVTSTESSEGRPLSDSKPPQPGRLKAGVTSVNRLLANAFVY</sequence>
<evidence type="ECO:0000259" key="5">
    <source>
        <dbReference type="Pfam" id="PF21070"/>
    </source>
</evidence>
<dbReference type="PANTHER" id="PTHR36153">
    <property type="entry name" value="INNER MEMBRANE PROTEIN-RELATED"/>
    <property type="match status" value="1"/>
</dbReference>
<feature type="compositionally biased region" description="Polar residues" evidence="1">
    <location>
        <begin position="1212"/>
        <end position="1234"/>
    </location>
</feature>
<evidence type="ECO:0008006" key="8">
    <source>
        <dbReference type="Google" id="ProtNLM"/>
    </source>
</evidence>
<dbReference type="InterPro" id="IPR010623">
    <property type="entry name" value="IcmF_C"/>
</dbReference>
<gene>
    <name evidence="6" type="ORF">R69888_01766</name>
</gene>
<evidence type="ECO:0000259" key="3">
    <source>
        <dbReference type="Pfam" id="PF06744"/>
    </source>
</evidence>
<organism evidence="6 7">
    <name type="scientific">Paraburkholderia haematera</name>
    <dbReference type="NCBI Taxonomy" id="2793077"/>
    <lineage>
        <taxon>Bacteria</taxon>
        <taxon>Pseudomonadati</taxon>
        <taxon>Pseudomonadota</taxon>
        <taxon>Betaproteobacteria</taxon>
        <taxon>Burkholderiales</taxon>
        <taxon>Burkholderiaceae</taxon>
        <taxon>Paraburkholderia</taxon>
    </lineage>
</organism>
<evidence type="ECO:0000313" key="6">
    <source>
        <dbReference type="EMBL" id="CAE6724393.1"/>
    </source>
</evidence>
<feature type="transmembrane region" description="Helical" evidence="2">
    <location>
        <begin position="371"/>
        <end position="391"/>
    </location>
</feature>
<dbReference type="PANTHER" id="PTHR36153:SF1">
    <property type="entry name" value="TYPE VI SECRETION SYSTEM COMPONENT TSSM1"/>
    <property type="match status" value="1"/>
</dbReference>
<keyword evidence="2" id="KW-0812">Transmembrane</keyword>
<accession>A0ABN7L2E5</accession>
<feature type="compositionally biased region" description="Basic and acidic residues" evidence="1">
    <location>
        <begin position="1235"/>
        <end position="1260"/>
    </location>
</feature>
<evidence type="ECO:0000256" key="1">
    <source>
        <dbReference type="SAM" id="MobiDB-lite"/>
    </source>
</evidence>
<reference evidence="6 7" key="1">
    <citation type="submission" date="2021-02" db="EMBL/GenBank/DDBJ databases">
        <authorList>
            <person name="Vanwijnsberghe S."/>
        </authorList>
    </citation>
    <scope>NUCLEOTIDE SEQUENCE [LARGE SCALE GENOMIC DNA]</scope>
    <source>
        <strain evidence="6 7">LMG 31837</strain>
    </source>
</reference>
<protein>
    <recommendedName>
        <fullName evidence="8">Type VI secretion protein VasK</fullName>
    </recommendedName>
</protein>
<dbReference type="Pfam" id="PF21070">
    <property type="entry name" value="IcmF_helical"/>
    <property type="match status" value="1"/>
</dbReference>
<name>A0ABN7L2E5_9BURK</name>
<feature type="transmembrane region" description="Helical" evidence="2">
    <location>
        <begin position="12"/>
        <end position="30"/>
    </location>
</feature>
<dbReference type="Pfam" id="PF06761">
    <property type="entry name" value="IcmF-related"/>
    <property type="match status" value="1"/>
</dbReference>
<dbReference type="Pfam" id="PF06744">
    <property type="entry name" value="IcmF_C"/>
    <property type="match status" value="1"/>
</dbReference>
<dbReference type="InterPro" id="IPR048677">
    <property type="entry name" value="TssM1_hel"/>
</dbReference>
<evidence type="ECO:0000256" key="2">
    <source>
        <dbReference type="SAM" id="Phobius"/>
    </source>
</evidence>
<feature type="domain" description="IcmF-related" evidence="4">
    <location>
        <begin position="428"/>
        <end position="759"/>
    </location>
</feature>
<feature type="transmembrane region" description="Helical" evidence="2">
    <location>
        <begin position="42"/>
        <end position="71"/>
    </location>
</feature>
<comment type="caution">
    <text evidence="6">The sequence shown here is derived from an EMBL/GenBank/DDBJ whole genome shotgun (WGS) entry which is preliminary data.</text>
</comment>
<dbReference type="EMBL" id="CAJNBK010000003">
    <property type="protein sequence ID" value="CAE6724393.1"/>
    <property type="molecule type" value="Genomic_DNA"/>
</dbReference>
<proteinExistence type="predicted"/>
<feature type="region of interest" description="Disordered" evidence="1">
    <location>
        <begin position="1189"/>
        <end position="1274"/>
    </location>
</feature>
<dbReference type="RefSeq" id="WP_211610599.1">
    <property type="nucleotide sequence ID" value="NZ_CAJNBK010000003.1"/>
</dbReference>
<evidence type="ECO:0000259" key="4">
    <source>
        <dbReference type="Pfam" id="PF06761"/>
    </source>
</evidence>
<feature type="domain" description="Type VI secretion system IcmF C-terminal" evidence="3">
    <location>
        <begin position="1030"/>
        <end position="1122"/>
    </location>
</feature>
<dbReference type="Proteomes" id="UP000672526">
    <property type="component" value="Unassembled WGS sequence"/>
</dbReference>
<keyword evidence="2" id="KW-1133">Transmembrane helix</keyword>
<evidence type="ECO:0000313" key="7">
    <source>
        <dbReference type="Proteomes" id="UP000672526"/>
    </source>
</evidence>
<keyword evidence="2" id="KW-0472">Membrane</keyword>
<feature type="domain" description="Type VI secretion system component TssM1 helical" evidence="5">
    <location>
        <begin position="920"/>
        <end position="1026"/>
    </location>
</feature>